<evidence type="ECO:0000313" key="14">
    <source>
        <dbReference type="EMBL" id="GAA4352921.1"/>
    </source>
</evidence>
<evidence type="ECO:0000256" key="1">
    <source>
        <dbReference type="ARBA" id="ARBA00008428"/>
    </source>
</evidence>
<evidence type="ECO:0000256" key="8">
    <source>
        <dbReference type="ARBA" id="ARBA00023125"/>
    </source>
</evidence>
<evidence type="ECO:0000313" key="15">
    <source>
        <dbReference type="Proteomes" id="UP001500975"/>
    </source>
</evidence>
<keyword evidence="8" id="KW-0238">DNA-binding</keyword>
<comment type="caution">
    <text evidence="14">The sequence shown here is derived from an EMBL/GenBank/DDBJ whole genome shotgun (WGS) entry which is preliminary data.</text>
</comment>
<evidence type="ECO:0000256" key="12">
    <source>
        <dbReference type="SAM" id="MobiDB-lite"/>
    </source>
</evidence>
<reference evidence="15" key="1">
    <citation type="journal article" date="2019" name="Int. J. Syst. Evol. Microbiol.">
        <title>The Global Catalogue of Microorganisms (GCM) 10K type strain sequencing project: providing services to taxonomists for standard genome sequencing and annotation.</title>
        <authorList>
            <consortium name="The Broad Institute Genomics Platform"/>
            <consortium name="The Broad Institute Genome Sequencing Center for Infectious Disease"/>
            <person name="Wu L."/>
            <person name="Ma J."/>
        </authorList>
    </citation>
    <scope>NUCLEOTIDE SEQUENCE [LARGE SCALE GENOMIC DNA]</scope>
    <source>
        <strain evidence="15">JCM 17804</strain>
    </source>
</reference>
<evidence type="ECO:0000256" key="4">
    <source>
        <dbReference type="ARBA" id="ARBA00022741"/>
    </source>
</evidence>
<keyword evidence="15" id="KW-1185">Reference proteome</keyword>
<keyword evidence="6 14" id="KW-0347">Helicase</keyword>
<dbReference type="PANTHER" id="PTHR30153:SF2">
    <property type="entry name" value="REPLICATIVE DNA HELICASE"/>
    <property type="match status" value="1"/>
</dbReference>
<keyword evidence="2" id="KW-0639">Primosome</keyword>
<organism evidence="14 15">
    <name type="scientific">Variovorax defluvii</name>
    <dbReference type="NCBI Taxonomy" id="913761"/>
    <lineage>
        <taxon>Bacteria</taxon>
        <taxon>Pseudomonadati</taxon>
        <taxon>Pseudomonadota</taxon>
        <taxon>Betaproteobacteria</taxon>
        <taxon>Burkholderiales</taxon>
        <taxon>Comamonadaceae</taxon>
        <taxon>Variovorax</taxon>
    </lineage>
</organism>
<dbReference type="Gene3D" id="3.40.50.300">
    <property type="entry name" value="P-loop containing nucleotide triphosphate hydrolases"/>
    <property type="match status" value="1"/>
</dbReference>
<keyword evidence="7" id="KW-0067">ATP-binding</keyword>
<dbReference type="Gene3D" id="1.10.860.10">
    <property type="entry name" value="DNAb Helicase, Chain A"/>
    <property type="match status" value="1"/>
</dbReference>
<name>A0ABP8I7M6_9BURK</name>
<dbReference type="GO" id="GO:0004386">
    <property type="term" value="F:helicase activity"/>
    <property type="evidence" value="ECO:0007669"/>
    <property type="project" value="UniProtKB-KW"/>
</dbReference>
<protein>
    <recommendedName>
        <fullName evidence="10">DNA 5'-3' helicase</fullName>
        <ecNumber evidence="10">5.6.2.3</ecNumber>
    </recommendedName>
</protein>
<dbReference type="Proteomes" id="UP001500975">
    <property type="component" value="Unassembled WGS sequence"/>
</dbReference>
<keyword evidence="5" id="KW-0378">Hydrolase</keyword>
<dbReference type="SUPFAM" id="SSF52540">
    <property type="entry name" value="P-loop containing nucleoside triphosphate hydrolases"/>
    <property type="match status" value="1"/>
</dbReference>
<dbReference type="InterPro" id="IPR003593">
    <property type="entry name" value="AAA+_ATPase"/>
</dbReference>
<dbReference type="PROSITE" id="PS51199">
    <property type="entry name" value="SF4_HELICASE"/>
    <property type="match status" value="1"/>
</dbReference>
<evidence type="ECO:0000259" key="13">
    <source>
        <dbReference type="PROSITE" id="PS51199"/>
    </source>
</evidence>
<dbReference type="Pfam" id="PF00772">
    <property type="entry name" value="DnaB"/>
    <property type="match status" value="1"/>
</dbReference>
<feature type="region of interest" description="Disordered" evidence="12">
    <location>
        <begin position="430"/>
        <end position="449"/>
    </location>
</feature>
<proteinExistence type="inferred from homology"/>
<dbReference type="InterPro" id="IPR007694">
    <property type="entry name" value="DNA_helicase_DnaB-like_C"/>
</dbReference>
<evidence type="ECO:0000256" key="10">
    <source>
        <dbReference type="ARBA" id="ARBA00044969"/>
    </source>
</evidence>
<dbReference type="RefSeq" id="WP_345540463.1">
    <property type="nucleotide sequence ID" value="NZ_BAABGJ010000076.1"/>
</dbReference>
<gene>
    <name evidence="14" type="ORF">GCM10023165_42760</name>
</gene>
<keyword evidence="3" id="KW-0235">DNA replication</keyword>
<evidence type="ECO:0000256" key="7">
    <source>
        <dbReference type="ARBA" id="ARBA00022840"/>
    </source>
</evidence>
<evidence type="ECO:0000256" key="9">
    <source>
        <dbReference type="ARBA" id="ARBA00023235"/>
    </source>
</evidence>
<keyword evidence="4" id="KW-0547">Nucleotide-binding</keyword>
<dbReference type="SMART" id="SM00382">
    <property type="entry name" value="AAA"/>
    <property type="match status" value="1"/>
</dbReference>
<evidence type="ECO:0000256" key="2">
    <source>
        <dbReference type="ARBA" id="ARBA00022515"/>
    </source>
</evidence>
<evidence type="ECO:0000256" key="3">
    <source>
        <dbReference type="ARBA" id="ARBA00022705"/>
    </source>
</evidence>
<dbReference type="InterPro" id="IPR027417">
    <property type="entry name" value="P-loop_NTPase"/>
</dbReference>
<dbReference type="InterPro" id="IPR036185">
    <property type="entry name" value="DNA_heli_DnaB-like_N_sf"/>
</dbReference>
<dbReference type="CDD" id="cd00984">
    <property type="entry name" value="DnaB_C"/>
    <property type="match status" value="1"/>
</dbReference>
<comment type="catalytic activity">
    <reaction evidence="11">
        <text>ATP + H2O = ADP + phosphate + H(+)</text>
        <dbReference type="Rhea" id="RHEA:13065"/>
        <dbReference type="ChEBI" id="CHEBI:15377"/>
        <dbReference type="ChEBI" id="CHEBI:15378"/>
        <dbReference type="ChEBI" id="CHEBI:30616"/>
        <dbReference type="ChEBI" id="CHEBI:43474"/>
        <dbReference type="ChEBI" id="CHEBI:456216"/>
        <dbReference type="EC" id="5.6.2.3"/>
    </reaction>
</comment>
<dbReference type="InterPro" id="IPR016136">
    <property type="entry name" value="DNA_helicase_N/primase_C"/>
</dbReference>
<dbReference type="Pfam" id="PF03796">
    <property type="entry name" value="DnaB_C"/>
    <property type="match status" value="1"/>
</dbReference>
<dbReference type="PANTHER" id="PTHR30153">
    <property type="entry name" value="REPLICATIVE DNA HELICASE DNAB"/>
    <property type="match status" value="1"/>
</dbReference>
<evidence type="ECO:0000256" key="6">
    <source>
        <dbReference type="ARBA" id="ARBA00022806"/>
    </source>
</evidence>
<evidence type="ECO:0000256" key="5">
    <source>
        <dbReference type="ARBA" id="ARBA00022801"/>
    </source>
</evidence>
<dbReference type="InterPro" id="IPR007693">
    <property type="entry name" value="DNA_helicase_DnaB-like_N"/>
</dbReference>
<evidence type="ECO:0000256" key="11">
    <source>
        <dbReference type="ARBA" id="ARBA00048954"/>
    </source>
</evidence>
<dbReference type="EC" id="5.6.2.3" evidence="10"/>
<comment type="similarity">
    <text evidence="1">Belongs to the helicase family. DnaB subfamily.</text>
</comment>
<dbReference type="SUPFAM" id="SSF48024">
    <property type="entry name" value="N-terminal domain of DnaB helicase"/>
    <property type="match status" value="1"/>
</dbReference>
<feature type="domain" description="SF4 helicase" evidence="13">
    <location>
        <begin position="170"/>
        <end position="437"/>
    </location>
</feature>
<keyword evidence="9" id="KW-0413">Isomerase</keyword>
<sequence length="449" mass="48926">MSARDDRHTLGAVEAEAALIGGLLLNNQAWDALREPLLPEQFTVPLYRTVFTEIARQLEAGQPTDVVTVATALGGQVGLSELNALAQYIPSPASMQRYAGLIAERHRARALLAAAGEIADLAREGRRPLIDRINEAQAALARLTLDAPRDDWASAYDGMVAHSETLEARAEGKAAVISTGLQRLDDQLDGGLRPGQLVVLGARPSMGKSALSMTIALNVSERVPVGFLSLEMSHDDLRDRKVAMLGRVKLSSVIRPHVGDGLDWGRVVEGIERAKTLQFFASDQPGLNIRQVVTKARGLKRTHGLGLLVVDYLGLLAGLDPKQPRTYQLEEATRSLKVLAKDLSIAVLCLAQLNRQVEQRGEPMPVLSDLRDSGAIEQDADVVLLLHRPIASNPELGDEWSDYAKLRVAKARQGRTGDVNLRYVGEQVRFEDWNGPPPTRTKSSRGRDL</sequence>
<dbReference type="EMBL" id="BAABGJ010000076">
    <property type="protein sequence ID" value="GAA4352921.1"/>
    <property type="molecule type" value="Genomic_DNA"/>
</dbReference>
<accession>A0ABP8I7M6</accession>